<feature type="transmembrane region" description="Helical" evidence="8">
    <location>
        <begin position="186"/>
        <end position="205"/>
    </location>
</feature>
<evidence type="ECO:0008006" key="12">
    <source>
        <dbReference type="Google" id="ProtNLM"/>
    </source>
</evidence>
<evidence type="ECO:0000313" key="11">
    <source>
        <dbReference type="Proteomes" id="UP000826271"/>
    </source>
</evidence>
<keyword evidence="6 8" id="KW-0472">Membrane</keyword>
<accession>A0AAV6XP15</accession>
<dbReference type="GO" id="GO:0005637">
    <property type="term" value="C:nuclear inner membrane"/>
    <property type="evidence" value="ECO:0007669"/>
    <property type="project" value="UniProtKB-SubCell"/>
</dbReference>
<evidence type="ECO:0000256" key="7">
    <source>
        <dbReference type="ARBA" id="ARBA00023242"/>
    </source>
</evidence>
<dbReference type="InterPro" id="IPR019358">
    <property type="entry name" value="NEMP_fam"/>
</dbReference>
<keyword evidence="5 8" id="KW-1133">Transmembrane helix</keyword>
<gene>
    <name evidence="10" type="ORF">BUALT_Bualt04G0100300</name>
</gene>
<dbReference type="AlphaFoldDB" id="A0AAV6XP15"/>
<evidence type="ECO:0000313" key="10">
    <source>
        <dbReference type="EMBL" id="KAG8384264.1"/>
    </source>
</evidence>
<dbReference type="PANTHER" id="PTHR31587">
    <property type="entry name" value="TRANSMEMBRANE PROTEIN (DUF2215)"/>
    <property type="match status" value="1"/>
</dbReference>
<evidence type="ECO:0000256" key="2">
    <source>
        <dbReference type="ARBA" id="ARBA00005748"/>
    </source>
</evidence>
<dbReference type="PANTHER" id="PTHR31587:SF4">
    <property type="entry name" value="TRANSMEMBRANE PROTEIN (DUF2215)"/>
    <property type="match status" value="1"/>
</dbReference>
<evidence type="ECO:0000256" key="9">
    <source>
        <dbReference type="SAM" id="SignalP"/>
    </source>
</evidence>
<evidence type="ECO:0000256" key="5">
    <source>
        <dbReference type="ARBA" id="ARBA00022989"/>
    </source>
</evidence>
<feature type="transmembrane region" description="Helical" evidence="8">
    <location>
        <begin position="217"/>
        <end position="238"/>
    </location>
</feature>
<reference evidence="10" key="1">
    <citation type="submission" date="2019-10" db="EMBL/GenBank/DDBJ databases">
        <authorList>
            <person name="Zhang R."/>
            <person name="Pan Y."/>
            <person name="Wang J."/>
            <person name="Ma R."/>
            <person name="Yu S."/>
        </authorList>
    </citation>
    <scope>NUCLEOTIDE SEQUENCE</scope>
    <source>
        <strain evidence="10">LA-IB0</strain>
        <tissue evidence="10">Leaf</tissue>
    </source>
</reference>
<dbReference type="Pfam" id="PF10225">
    <property type="entry name" value="NEMP"/>
    <property type="match status" value="1"/>
</dbReference>
<evidence type="ECO:0000256" key="1">
    <source>
        <dbReference type="ARBA" id="ARBA00004575"/>
    </source>
</evidence>
<keyword evidence="11" id="KW-1185">Reference proteome</keyword>
<proteinExistence type="inferred from homology"/>
<keyword evidence="4 9" id="KW-0732">Signal</keyword>
<dbReference type="EMBL" id="WHWC01000004">
    <property type="protein sequence ID" value="KAG8384264.1"/>
    <property type="molecule type" value="Genomic_DNA"/>
</dbReference>
<keyword evidence="7" id="KW-0539">Nucleus</keyword>
<dbReference type="Proteomes" id="UP000826271">
    <property type="component" value="Unassembled WGS sequence"/>
</dbReference>
<evidence type="ECO:0000256" key="6">
    <source>
        <dbReference type="ARBA" id="ARBA00023136"/>
    </source>
</evidence>
<feature type="transmembrane region" description="Helical" evidence="8">
    <location>
        <begin position="160"/>
        <end position="180"/>
    </location>
</feature>
<keyword evidence="3 8" id="KW-0812">Transmembrane</keyword>
<feature type="chain" id="PRO_5043451091" description="Nuclear envelope integral membrane protein 1" evidence="9">
    <location>
        <begin position="27"/>
        <end position="473"/>
    </location>
</feature>
<protein>
    <recommendedName>
        <fullName evidence="12">Nuclear envelope integral membrane protein 1</fullName>
    </recommendedName>
</protein>
<evidence type="ECO:0000256" key="4">
    <source>
        <dbReference type="ARBA" id="ARBA00022729"/>
    </source>
</evidence>
<feature type="signal peptide" evidence="9">
    <location>
        <begin position="1"/>
        <end position="26"/>
    </location>
</feature>
<sequence length="473" mass="53017">MATVALSALILWFLLLSSSLFPTVISTSEFSLVVSGPTTLQLSPSLIVEKSPGLKPGTKVKCERVQIHGLPRIKHLKKFANSVKVKVSFANPSGRPPNVEICFHRNASIGIGMCPQGQWERLTTGLWVKSMSPFDHKLLDIRMAASYSESLQVSLDEEFFLYRILFLVLGVVLMSLASWLSNSLVFYYSSAMAVGVFLVILMVLFQGMKLLPTGRKSSLGIVLYSFSVGLGSFLLQYVPRLLRSLLVEIGLSEDMYNPLAIFLLVFLVIAGAWLGFWVVRKLVLTEDGSIDIGVSHFVTWSIRIVASVMILQSSTDPLLAAEALLGGIFVSSLLRRAGHPKFVRRVYKILSRQDKISQRKNVDPYASPVNNLSFSRPFTRAQYTPVQGSTSKSPKKLSDTETFFSTFHETPDRRKFSKEEWESFTKESTRKALEGLVSSPDFSKWAVTHADRITLAPKKEIADKQQQRWFNWF</sequence>
<comment type="caution">
    <text evidence="10">The sequence shown here is derived from an EMBL/GenBank/DDBJ whole genome shotgun (WGS) entry which is preliminary data.</text>
</comment>
<feature type="transmembrane region" description="Helical" evidence="8">
    <location>
        <begin position="258"/>
        <end position="278"/>
    </location>
</feature>
<evidence type="ECO:0000256" key="8">
    <source>
        <dbReference type="SAM" id="Phobius"/>
    </source>
</evidence>
<comment type="subcellular location">
    <subcellularLocation>
        <location evidence="1">Nucleus inner membrane</location>
        <topology evidence="1">Multi-pass membrane protein</topology>
        <orientation evidence="1">Nucleoplasmic side</orientation>
    </subcellularLocation>
</comment>
<organism evidence="10 11">
    <name type="scientific">Buddleja alternifolia</name>
    <dbReference type="NCBI Taxonomy" id="168488"/>
    <lineage>
        <taxon>Eukaryota</taxon>
        <taxon>Viridiplantae</taxon>
        <taxon>Streptophyta</taxon>
        <taxon>Embryophyta</taxon>
        <taxon>Tracheophyta</taxon>
        <taxon>Spermatophyta</taxon>
        <taxon>Magnoliopsida</taxon>
        <taxon>eudicotyledons</taxon>
        <taxon>Gunneridae</taxon>
        <taxon>Pentapetalae</taxon>
        <taxon>asterids</taxon>
        <taxon>lamiids</taxon>
        <taxon>Lamiales</taxon>
        <taxon>Scrophulariaceae</taxon>
        <taxon>Buddlejeae</taxon>
        <taxon>Buddleja</taxon>
    </lineage>
</organism>
<evidence type="ECO:0000256" key="3">
    <source>
        <dbReference type="ARBA" id="ARBA00022692"/>
    </source>
</evidence>
<comment type="similarity">
    <text evidence="2">Belongs to the NEMP family.</text>
</comment>
<name>A0AAV6XP15_9LAMI</name>